<keyword evidence="3" id="KW-1185">Reference proteome</keyword>
<feature type="region of interest" description="Disordered" evidence="1">
    <location>
        <begin position="276"/>
        <end position="304"/>
    </location>
</feature>
<accession>A0A8K0F1R4</accession>
<name>A0A8K0F1R4_BRALA</name>
<protein>
    <submittedName>
        <fullName evidence="2">Hypp4658 protein</fullName>
    </submittedName>
</protein>
<evidence type="ECO:0000313" key="2">
    <source>
        <dbReference type="EMBL" id="CAH1271477.1"/>
    </source>
</evidence>
<gene>
    <name evidence="2" type="primary">Hypp4658</name>
    <name evidence="2" type="ORF">BLAG_LOCUS23494</name>
</gene>
<sequence length="511" mass="57557">MDEGGAPYFSDEKFCMGTNGYVYNNNTSVAQEFYMETHDYYPTSMVSMTQDSYMEASLYYYTNPTTMVPTAQEYMGTTYYKNHTATAQGNYMETPYYSNNTSTTMVPTALESYMYMGTTYYNNNSTSTTVVPLTQEWVSRLQTNMSDGYGPTLIMEKFLTSLPECERETPANHGSVQEHNPEVGENVMRSASESCNRSDQMTRSEMTEPEEAPPGDIGQDCSNDDMKSPLCLSRYNNHTTDVEKGLQEADLHHNLYIDDWIMLLGSEAGSVYYSDDEEETLEEMTGDSTGPDGDSVEERQALTTSSVQGRLVDKLSDYTAEKIQIYFELDHQSVSGLEDLEEIQFLDQIELDHQSLGTGDPEEIQLLDLIDHQSDDVEEKFQLLDPIEPPSLQHMAAQDHRVNDIVVRTTKGKTVKPAAHKAHCNSSPTAPPVNPPLPSCPCWLLLMGLASILVATIDVKQKLGKLLGKSCQGQPHYRQPHTQQKTSYVTKYPRWKTCLLCLRLPWQLTSC</sequence>
<dbReference type="OrthoDB" id="10106442at2759"/>
<evidence type="ECO:0000256" key="1">
    <source>
        <dbReference type="SAM" id="MobiDB-lite"/>
    </source>
</evidence>
<organism evidence="2 3">
    <name type="scientific">Branchiostoma lanceolatum</name>
    <name type="common">Common lancelet</name>
    <name type="synonym">Amphioxus lanceolatum</name>
    <dbReference type="NCBI Taxonomy" id="7740"/>
    <lineage>
        <taxon>Eukaryota</taxon>
        <taxon>Metazoa</taxon>
        <taxon>Chordata</taxon>
        <taxon>Cephalochordata</taxon>
        <taxon>Leptocardii</taxon>
        <taxon>Amphioxiformes</taxon>
        <taxon>Branchiostomatidae</taxon>
        <taxon>Branchiostoma</taxon>
    </lineage>
</organism>
<dbReference type="AlphaFoldDB" id="A0A8K0F1R4"/>
<proteinExistence type="predicted"/>
<feature type="compositionally biased region" description="Acidic residues" evidence="1">
    <location>
        <begin position="276"/>
        <end position="285"/>
    </location>
</feature>
<dbReference type="EMBL" id="OV696693">
    <property type="protein sequence ID" value="CAH1271477.1"/>
    <property type="molecule type" value="Genomic_DNA"/>
</dbReference>
<evidence type="ECO:0000313" key="3">
    <source>
        <dbReference type="Proteomes" id="UP000838412"/>
    </source>
</evidence>
<feature type="compositionally biased region" description="Polar residues" evidence="1">
    <location>
        <begin position="189"/>
        <end position="199"/>
    </location>
</feature>
<feature type="region of interest" description="Disordered" evidence="1">
    <location>
        <begin position="188"/>
        <end position="224"/>
    </location>
</feature>
<dbReference type="Proteomes" id="UP000838412">
    <property type="component" value="Chromosome 8"/>
</dbReference>
<reference evidence="2" key="1">
    <citation type="submission" date="2022-01" db="EMBL/GenBank/DDBJ databases">
        <authorList>
            <person name="Braso-Vives M."/>
        </authorList>
    </citation>
    <scope>NUCLEOTIDE SEQUENCE</scope>
</reference>